<gene>
    <name evidence="1" type="ORF">GA0070618_6666</name>
</gene>
<protein>
    <submittedName>
        <fullName evidence="1">Uncharacterized protein</fullName>
    </submittedName>
</protein>
<name>A0A1C5AB90_MICEC</name>
<dbReference type="InParanoid" id="A0A1C5AB90"/>
<dbReference type="AlphaFoldDB" id="A0A1C5AB90"/>
<organism evidence="1 2">
    <name type="scientific">Micromonospora echinospora</name>
    <name type="common">Micromonospora purpurea</name>
    <dbReference type="NCBI Taxonomy" id="1877"/>
    <lineage>
        <taxon>Bacteria</taxon>
        <taxon>Bacillati</taxon>
        <taxon>Actinomycetota</taxon>
        <taxon>Actinomycetes</taxon>
        <taxon>Micromonosporales</taxon>
        <taxon>Micromonosporaceae</taxon>
        <taxon>Micromonospora</taxon>
    </lineage>
</organism>
<sequence length="73" mass="7502">MSPAARDRAALAALSAAMWEGLLTGISQGGDPGAQLQAARRQGQIVCPFDHAMLDPATPGGAFARCPHCWAAL</sequence>
<reference evidence="2" key="1">
    <citation type="submission" date="2016-06" db="EMBL/GenBank/DDBJ databases">
        <authorList>
            <person name="Varghese N."/>
            <person name="Submissions Spin"/>
        </authorList>
    </citation>
    <scope>NUCLEOTIDE SEQUENCE [LARGE SCALE GENOMIC DNA]</scope>
    <source>
        <strain evidence="2">DSM 43816</strain>
    </source>
</reference>
<evidence type="ECO:0000313" key="2">
    <source>
        <dbReference type="Proteomes" id="UP000198253"/>
    </source>
</evidence>
<dbReference type="EMBL" id="LT607413">
    <property type="protein sequence ID" value="SCF42480.1"/>
    <property type="molecule type" value="Genomic_DNA"/>
</dbReference>
<evidence type="ECO:0000313" key="1">
    <source>
        <dbReference type="EMBL" id="SCF42480.1"/>
    </source>
</evidence>
<dbReference type="Proteomes" id="UP000198253">
    <property type="component" value="Chromosome I"/>
</dbReference>
<proteinExistence type="predicted"/>
<dbReference type="RefSeq" id="WP_088985152.1">
    <property type="nucleotide sequence ID" value="NZ_LT607413.1"/>
</dbReference>
<keyword evidence="2" id="KW-1185">Reference proteome</keyword>
<accession>A0A1C5AB90</accession>